<reference evidence="2 3" key="1">
    <citation type="submission" date="2024-09" db="EMBL/GenBank/DDBJ databases">
        <authorList>
            <person name="Sun Q."/>
            <person name="Mori K."/>
        </authorList>
    </citation>
    <scope>NUCLEOTIDE SEQUENCE [LARGE SCALE GENOMIC DNA]</scope>
    <source>
        <strain evidence="2 3">CICC 10874</strain>
    </source>
</reference>
<keyword evidence="3" id="KW-1185">Reference proteome</keyword>
<comment type="caution">
    <text evidence="2">The sequence shown here is derived from an EMBL/GenBank/DDBJ whole genome shotgun (WGS) entry which is preliminary data.</text>
</comment>
<dbReference type="CDD" id="cd07716">
    <property type="entry name" value="RNaseZ_short-form-like_MBL-fold"/>
    <property type="match status" value="1"/>
</dbReference>
<feature type="domain" description="Metallo-beta-lactamase" evidence="1">
    <location>
        <begin position="35"/>
        <end position="226"/>
    </location>
</feature>
<evidence type="ECO:0000313" key="2">
    <source>
        <dbReference type="EMBL" id="MFC0673604.1"/>
    </source>
</evidence>
<dbReference type="Gene3D" id="3.60.15.10">
    <property type="entry name" value="Ribonuclease Z/Hydroxyacylglutathione hydrolase-like"/>
    <property type="match status" value="1"/>
</dbReference>
<gene>
    <name evidence="2" type="ORF">ACFFF6_06525</name>
</gene>
<proteinExistence type="predicted"/>
<dbReference type="EMBL" id="JBHLSV010000005">
    <property type="protein sequence ID" value="MFC0673604.1"/>
    <property type="molecule type" value="Genomic_DNA"/>
</dbReference>
<dbReference type="PANTHER" id="PTHR46018">
    <property type="entry name" value="ZINC PHOSPHODIESTERASE ELAC PROTEIN 1"/>
    <property type="match status" value="1"/>
</dbReference>
<dbReference type="InterPro" id="IPR001279">
    <property type="entry name" value="Metallo-B-lactamas"/>
</dbReference>
<evidence type="ECO:0000259" key="1">
    <source>
        <dbReference type="Pfam" id="PF12706"/>
    </source>
</evidence>
<name>A0ABV6R9D3_9MICO</name>
<dbReference type="InterPro" id="IPR036866">
    <property type="entry name" value="RibonucZ/Hydroxyglut_hydro"/>
</dbReference>
<dbReference type="PANTHER" id="PTHR46018:SF4">
    <property type="entry name" value="METALLO-HYDROLASE YHFI-RELATED"/>
    <property type="match status" value="1"/>
</dbReference>
<dbReference type="Pfam" id="PF12706">
    <property type="entry name" value="Lactamase_B_2"/>
    <property type="match status" value="1"/>
</dbReference>
<sequence length="268" mass="28612">MRATVIGCAGSFAAPTGAASSYLIEHEDAAGRTWRVLVDLGSGAFGPLQQVMDPALLDAVVISHLHADHYLDLTGLEVFWAYNARRDLPQLPVHAPAELPERLRAIMGRDCDVPDGAGSVPFSHTALRDGVAFRIGPMSFLPRLVEHPVEAYGLRIEAEGEVLAYSGDSDVCPNLDELAADADLFLCEAGYIEGRDDHFSGVHLTGLRAGRTAARVGVRRLVLTHIPAWTDPAIPLAEARSAYDGPLELAAPMAILEAAAHPALQQNS</sequence>
<organism evidence="2 3">
    <name type="scientific">Brachybacterium hainanense</name>
    <dbReference type="NCBI Taxonomy" id="1541174"/>
    <lineage>
        <taxon>Bacteria</taxon>
        <taxon>Bacillati</taxon>
        <taxon>Actinomycetota</taxon>
        <taxon>Actinomycetes</taxon>
        <taxon>Micrococcales</taxon>
        <taxon>Dermabacteraceae</taxon>
        <taxon>Brachybacterium</taxon>
    </lineage>
</organism>
<evidence type="ECO:0000313" key="3">
    <source>
        <dbReference type="Proteomes" id="UP001589793"/>
    </source>
</evidence>
<dbReference type="Proteomes" id="UP001589793">
    <property type="component" value="Unassembled WGS sequence"/>
</dbReference>
<dbReference type="SUPFAM" id="SSF56281">
    <property type="entry name" value="Metallo-hydrolase/oxidoreductase"/>
    <property type="match status" value="1"/>
</dbReference>
<protein>
    <submittedName>
        <fullName evidence="2">MBL fold metallo-hydrolase</fullName>
    </submittedName>
</protein>
<dbReference type="RefSeq" id="WP_376979291.1">
    <property type="nucleotide sequence ID" value="NZ_JBHLSV010000005.1"/>
</dbReference>
<accession>A0ABV6R9D3</accession>